<keyword evidence="1" id="KW-0805">Transcription regulation</keyword>
<evidence type="ECO:0000256" key="1">
    <source>
        <dbReference type="ARBA" id="ARBA00023015"/>
    </source>
</evidence>
<dbReference type="Gene3D" id="2.60.120.10">
    <property type="entry name" value="Jelly Rolls"/>
    <property type="match status" value="1"/>
</dbReference>
<protein>
    <recommendedName>
        <fullName evidence="4">HTH araC/xylS-type domain-containing protein</fullName>
    </recommendedName>
</protein>
<evidence type="ECO:0000313" key="6">
    <source>
        <dbReference type="Proteomes" id="UP000191905"/>
    </source>
</evidence>
<evidence type="ECO:0000256" key="2">
    <source>
        <dbReference type="ARBA" id="ARBA00023125"/>
    </source>
</evidence>
<keyword evidence="3" id="KW-0804">Transcription</keyword>
<dbReference type="PANTHER" id="PTHR11019:SF159">
    <property type="entry name" value="TRANSCRIPTIONAL REGULATOR-RELATED"/>
    <property type="match status" value="1"/>
</dbReference>
<proteinExistence type="predicted"/>
<dbReference type="EMBL" id="MDET01000060">
    <property type="protein sequence ID" value="OQM73329.1"/>
    <property type="molecule type" value="Genomic_DNA"/>
</dbReference>
<dbReference type="Pfam" id="PF02311">
    <property type="entry name" value="AraC_binding"/>
    <property type="match status" value="1"/>
</dbReference>
<dbReference type="InterPro" id="IPR014710">
    <property type="entry name" value="RmlC-like_jellyroll"/>
</dbReference>
<dbReference type="SUPFAM" id="SSF51182">
    <property type="entry name" value="RmlC-like cupins"/>
    <property type="match status" value="1"/>
</dbReference>
<accession>A0A1V8RK38</accession>
<organism evidence="5 6">
    <name type="scientific">Manganibacter manganicus</name>
    <dbReference type="NCBI Taxonomy" id="1873176"/>
    <lineage>
        <taxon>Bacteria</taxon>
        <taxon>Pseudomonadati</taxon>
        <taxon>Pseudomonadota</taxon>
        <taxon>Alphaproteobacteria</taxon>
        <taxon>Hyphomicrobiales</taxon>
        <taxon>Phyllobacteriaceae</taxon>
        <taxon>Manganibacter</taxon>
    </lineage>
</organism>
<keyword evidence="6" id="KW-1185">Reference proteome</keyword>
<dbReference type="GO" id="GO:0003700">
    <property type="term" value="F:DNA-binding transcription factor activity"/>
    <property type="evidence" value="ECO:0007669"/>
    <property type="project" value="InterPro"/>
</dbReference>
<keyword evidence="2" id="KW-0238">DNA-binding</keyword>
<dbReference type="SMART" id="SM00342">
    <property type="entry name" value="HTH_ARAC"/>
    <property type="match status" value="1"/>
</dbReference>
<reference evidence="5 6" key="1">
    <citation type="journal article" date="2016" name="Int. J. Syst. Evol. Microbiol.">
        <title>Pseudaminobacter manganicus sp. nov., isolated from sludge of a manganese mine.</title>
        <authorList>
            <person name="Li J."/>
            <person name="Huang J."/>
            <person name="Liao S."/>
            <person name="Wang G."/>
        </authorList>
    </citation>
    <scope>NUCLEOTIDE SEQUENCE [LARGE SCALE GENOMIC DNA]</scope>
    <source>
        <strain evidence="5 6">JH-7</strain>
    </source>
</reference>
<dbReference type="PROSITE" id="PS00041">
    <property type="entry name" value="HTH_ARAC_FAMILY_1"/>
    <property type="match status" value="1"/>
</dbReference>
<sequence>MADRPACPIDEESSVLSALAVERAEYPDNYTTTRHRHHCARLLHAVSGAVAVSTPQGVWIAPPGHGLLIPPGADHDAHMFGNVIVQILDIKRASAVDLGENCFVVDLSPLLRHLIETVATPRTNSPSSGRETAIAGLLLYDLQHSPRRPLFLPLPSDTVLAQRCTNFLKEPRAADSIEQWSVSMGISRRTFTRRFRSETGLSFVAWRQRACLIAAIARMAQGDPIRKVAFWLGYASPVALAAMFKRWLGITPTAYLQTWR</sequence>
<dbReference type="CDD" id="cd06124">
    <property type="entry name" value="cupin_NimR-like_N"/>
    <property type="match status" value="1"/>
</dbReference>
<dbReference type="PANTHER" id="PTHR11019">
    <property type="entry name" value="HTH-TYPE TRANSCRIPTIONAL REGULATOR NIMR"/>
    <property type="match status" value="1"/>
</dbReference>
<comment type="caution">
    <text evidence="5">The sequence shown here is derived from an EMBL/GenBank/DDBJ whole genome shotgun (WGS) entry which is preliminary data.</text>
</comment>
<dbReference type="InterPro" id="IPR011051">
    <property type="entry name" value="RmlC_Cupin_sf"/>
</dbReference>
<dbReference type="Proteomes" id="UP000191905">
    <property type="component" value="Unassembled WGS sequence"/>
</dbReference>
<dbReference type="Pfam" id="PF12833">
    <property type="entry name" value="HTH_18"/>
    <property type="match status" value="1"/>
</dbReference>
<dbReference type="SUPFAM" id="SSF46689">
    <property type="entry name" value="Homeodomain-like"/>
    <property type="match status" value="1"/>
</dbReference>
<evidence type="ECO:0000256" key="3">
    <source>
        <dbReference type="ARBA" id="ARBA00023163"/>
    </source>
</evidence>
<name>A0A1V8RK38_9HYPH</name>
<dbReference type="InterPro" id="IPR009057">
    <property type="entry name" value="Homeodomain-like_sf"/>
</dbReference>
<dbReference type="InterPro" id="IPR018060">
    <property type="entry name" value="HTH_AraC"/>
</dbReference>
<dbReference type="PROSITE" id="PS01124">
    <property type="entry name" value="HTH_ARAC_FAMILY_2"/>
    <property type="match status" value="1"/>
</dbReference>
<evidence type="ECO:0000313" key="5">
    <source>
        <dbReference type="EMBL" id="OQM73329.1"/>
    </source>
</evidence>
<dbReference type="InterPro" id="IPR003313">
    <property type="entry name" value="AraC-bd"/>
</dbReference>
<dbReference type="GO" id="GO:0043565">
    <property type="term" value="F:sequence-specific DNA binding"/>
    <property type="evidence" value="ECO:0007669"/>
    <property type="project" value="InterPro"/>
</dbReference>
<feature type="domain" description="HTH araC/xylS-type" evidence="4">
    <location>
        <begin position="162"/>
        <end position="258"/>
    </location>
</feature>
<dbReference type="Gene3D" id="1.10.10.60">
    <property type="entry name" value="Homeodomain-like"/>
    <property type="match status" value="1"/>
</dbReference>
<gene>
    <name evidence="5" type="ORF">BFN67_10010</name>
</gene>
<dbReference type="STRING" id="1873176.BFN67_10010"/>
<dbReference type="InterPro" id="IPR018062">
    <property type="entry name" value="HTH_AraC-typ_CS"/>
</dbReference>
<dbReference type="AlphaFoldDB" id="A0A1V8RK38"/>
<evidence type="ECO:0000259" key="4">
    <source>
        <dbReference type="PROSITE" id="PS01124"/>
    </source>
</evidence>